<name>A0A978W3A2_ZIZJJ</name>
<evidence type="ECO:0000256" key="1">
    <source>
        <dbReference type="SAM" id="SignalP"/>
    </source>
</evidence>
<evidence type="ECO:0008006" key="4">
    <source>
        <dbReference type="Google" id="ProtNLM"/>
    </source>
</evidence>
<gene>
    <name evidence="2" type="ORF">FEM48_Zijuj01G0200700</name>
</gene>
<organism evidence="2 3">
    <name type="scientific">Ziziphus jujuba var. spinosa</name>
    <dbReference type="NCBI Taxonomy" id="714518"/>
    <lineage>
        <taxon>Eukaryota</taxon>
        <taxon>Viridiplantae</taxon>
        <taxon>Streptophyta</taxon>
        <taxon>Embryophyta</taxon>
        <taxon>Tracheophyta</taxon>
        <taxon>Spermatophyta</taxon>
        <taxon>Magnoliopsida</taxon>
        <taxon>eudicotyledons</taxon>
        <taxon>Gunneridae</taxon>
        <taxon>Pentapetalae</taxon>
        <taxon>rosids</taxon>
        <taxon>fabids</taxon>
        <taxon>Rosales</taxon>
        <taxon>Rhamnaceae</taxon>
        <taxon>Paliureae</taxon>
        <taxon>Ziziphus</taxon>
    </lineage>
</organism>
<accession>A0A978W3A2</accession>
<evidence type="ECO:0000313" key="2">
    <source>
        <dbReference type="EMBL" id="KAH7546436.1"/>
    </source>
</evidence>
<dbReference type="AlphaFoldDB" id="A0A978W3A2"/>
<dbReference type="Proteomes" id="UP000813462">
    <property type="component" value="Unassembled WGS sequence"/>
</dbReference>
<keyword evidence="1" id="KW-0732">Signal</keyword>
<dbReference type="Gene3D" id="3.40.50.720">
    <property type="entry name" value="NAD(P)-binding Rossmann-like Domain"/>
    <property type="match status" value="1"/>
</dbReference>
<proteinExistence type="predicted"/>
<dbReference type="EMBL" id="JAEACU010000001">
    <property type="protein sequence ID" value="KAH7546436.1"/>
    <property type="molecule type" value="Genomic_DNA"/>
</dbReference>
<evidence type="ECO:0000313" key="3">
    <source>
        <dbReference type="Proteomes" id="UP000813462"/>
    </source>
</evidence>
<feature type="chain" id="PRO_5037907708" description="Secreted protein" evidence="1">
    <location>
        <begin position="34"/>
        <end position="118"/>
    </location>
</feature>
<comment type="caution">
    <text evidence="2">The sequence shown here is derived from an EMBL/GenBank/DDBJ whole genome shotgun (WGS) entry which is preliminary data.</text>
</comment>
<feature type="signal peptide" evidence="1">
    <location>
        <begin position="1"/>
        <end position="33"/>
    </location>
</feature>
<protein>
    <recommendedName>
        <fullName evidence="4">Secreted protein</fullName>
    </recommendedName>
</protein>
<sequence length="118" mass="12982">MCKCNQAFHKSPFSFGPLPALLALVLWACPTSGFSPFASIKRVVVTSSFASVAANGKPLTPDVVVGETWFSDFVYCGSRENFSLRSTRLLLEAQSCYRASTTEIVTRFCEIKPSFRTV</sequence>
<reference evidence="2" key="1">
    <citation type="journal article" date="2021" name="Front. Plant Sci.">
        <title>Chromosome-Scale Genome Assembly for Chinese Sour Jujube and Insights Into Its Genome Evolution and Domestication Signature.</title>
        <authorList>
            <person name="Shen L.-Y."/>
            <person name="Luo H."/>
            <person name="Wang X.-L."/>
            <person name="Wang X.-M."/>
            <person name="Qiu X.-J."/>
            <person name="Liu H."/>
            <person name="Zhou S.-S."/>
            <person name="Jia K.-H."/>
            <person name="Nie S."/>
            <person name="Bao Y.-T."/>
            <person name="Zhang R.-G."/>
            <person name="Yun Q.-Z."/>
            <person name="Chai Y.-H."/>
            <person name="Lu J.-Y."/>
            <person name="Li Y."/>
            <person name="Zhao S.-W."/>
            <person name="Mao J.-F."/>
            <person name="Jia S.-G."/>
            <person name="Mao Y.-M."/>
        </authorList>
    </citation>
    <scope>NUCLEOTIDE SEQUENCE</scope>
    <source>
        <strain evidence="2">AT0</strain>
        <tissue evidence="2">Leaf</tissue>
    </source>
</reference>